<dbReference type="InterPro" id="IPR008854">
    <property type="entry name" value="TPMT"/>
</dbReference>
<evidence type="ECO:0000256" key="5">
    <source>
        <dbReference type="SAM" id="MobiDB-lite"/>
    </source>
</evidence>
<keyword evidence="2" id="KW-0489">Methyltransferase</keyword>
<dbReference type="SUPFAM" id="SSF53335">
    <property type="entry name" value="S-adenosyl-L-methionine-dependent methyltransferases"/>
    <property type="match status" value="1"/>
</dbReference>
<protein>
    <recommendedName>
        <fullName evidence="8">Thiol methyltransferase 2</fullName>
    </recommendedName>
</protein>
<dbReference type="EMBL" id="JACMSC010000017">
    <property type="protein sequence ID" value="KAG6478245.1"/>
    <property type="molecule type" value="Genomic_DNA"/>
</dbReference>
<dbReference type="PANTHER" id="PTHR32183">
    <property type="match status" value="1"/>
</dbReference>
<keyword evidence="1" id="KW-0597">Phosphoprotein</keyword>
<dbReference type="GO" id="GO:0008757">
    <property type="term" value="F:S-adenosylmethionine-dependent methyltransferase activity"/>
    <property type="evidence" value="ECO:0007669"/>
    <property type="project" value="InterPro"/>
</dbReference>
<dbReference type="PANTHER" id="PTHR32183:SF11">
    <property type="entry name" value="THIOL METHYLTRANSFERASE 2-RELATED"/>
    <property type="match status" value="1"/>
</dbReference>
<dbReference type="InterPro" id="IPR029063">
    <property type="entry name" value="SAM-dependent_MTases_sf"/>
</dbReference>
<dbReference type="Gene3D" id="3.40.50.150">
    <property type="entry name" value="Vaccinia Virus protein VP39"/>
    <property type="match status" value="1"/>
</dbReference>
<keyword evidence="4" id="KW-0949">S-adenosyl-L-methionine</keyword>
<accession>A0A8J5F0H3</accession>
<evidence type="ECO:0008006" key="8">
    <source>
        <dbReference type="Google" id="ProtNLM"/>
    </source>
</evidence>
<evidence type="ECO:0000256" key="3">
    <source>
        <dbReference type="ARBA" id="ARBA00022679"/>
    </source>
</evidence>
<organism evidence="6 7">
    <name type="scientific">Zingiber officinale</name>
    <name type="common">Ginger</name>
    <name type="synonym">Amomum zingiber</name>
    <dbReference type="NCBI Taxonomy" id="94328"/>
    <lineage>
        <taxon>Eukaryota</taxon>
        <taxon>Viridiplantae</taxon>
        <taxon>Streptophyta</taxon>
        <taxon>Embryophyta</taxon>
        <taxon>Tracheophyta</taxon>
        <taxon>Spermatophyta</taxon>
        <taxon>Magnoliopsida</taxon>
        <taxon>Liliopsida</taxon>
        <taxon>Zingiberales</taxon>
        <taxon>Zingiberaceae</taxon>
        <taxon>Zingiber</taxon>
    </lineage>
</organism>
<dbReference type="PROSITE" id="PS51585">
    <property type="entry name" value="SAM_MT_TPMT"/>
    <property type="match status" value="1"/>
</dbReference>
<proteinExistence type="predicted"/>
<evidence type="ECO:0000256" key="2">
    <source>
        <dbReference type="ARBA" id="ARBA00022603"/>
    </source>
</evidence>
<evidence type="ECO:0000313" key="6">
    <source>
        <dbReference type="EMBL" id="KAG6478245.1"/>
    </source>
</evidence>
<gene>
    <name evidence="6" type="ORF">ZIOFF_061680</name>
</gene>
<evidence type="ECO:0000256" key="1">
    <source>
        <dbReference type="ARBA" id="ARBA00022553"/>
    </source>
</evidence>
<dbReference type="CDD" id="cd02440">
    <property type="entry name" value="AdoMet_MTases"/>
    <property type="match status" value="1"/>
</dbReference>
<evidence type="ECO:0000313" key="7">
    <source>
        <dbReference type="Proteomes" id="UP000734854"/>
    </source>
</evidence>
<name>A0A8J5F0H3_ZINOF</name>
<dbReference type="Proteomes" id="UP000734854">
    <property type="component" value="Unassembled WGS sequence"/>
</dbReference>
<sequence>MSCGGGDKPRVHDSASSPRDSVVVEHRSSAGSSKDLPFAGWEKCWEEGVTPWDLGQTTPIVHQLVQSGSLPKGRALVPGCGSGYDVVAIASPERFVVGLDISSIAIKKAKEGSSSLPNANHLTFVEADFFHWQPTEKFDLIFDYTFFCAIDPNMRPAWAEKMRELLNPDGELITLIYLISGKEGGPPYNCTVDDYEKVLNPVGFRAVYIEDNEIAVEKRKVCSKFTSSWKGEAWQVEAAFELIIILKNQAMVPKYRCA</sequence>
<keyword evidence="7" id="KW-1185">Reference proteome</keyword>
<keyword evidence="3" id="KW-0808">Transferase</keyword>
<reference evidence="6 7" key="1">
    <citation type="submission" date="2020-08" db="EMBL/GenBank/DDBJ databases">
        <title>Plant Genome Project.</title>
        <authorList>
            <person name="Zhang R.-G."/>
        </authorList>
    </citation>
    <scope>NUCLEOTIDE SEQUENCE [LARGE SCALE GENOMIC DNA]</scope>
    <source>
        <tissue evidence="6">Rhizome</tissue>
    </source>
</reference>
<evidence type="ECO:0000256" key="4">
    <source>
        <dbReference type="ARBA" id="ARBA00022691"/>
    </source>
</evidence>
<dbReference type="AlphaFoldDB" id="A0A8J5F0H3"/>
<dbReference type="GO" id="GO:0032259">
    <property type="term" value="P:methylation"/>
    <property type="evidence" value="ECO:0007669"/>
    <property type="project" value="UniProtKB-KW"/>
</dbReference>
<comment type="caution">
    <text evidence="6">The sequence shown here is derived from an EMBL/GenBank/DDBJ whole genome shotgun (WGS) entry which is preliminary data.</text>
</comment>
<feature type="region of interest" description="Disordered" evidence="5">
    <location>
        <begin position="1"/>
        <end position="33"/>
    </location>
</feature>
<dbReference type="Pfam" id="PF05724">
    <property type="entry name" value="TPMT"/>
    <property type="match status" value="1"/>
</dbReference>